<keyword evidence="3" id="KW-1185">Reference proteome</keyword>
<dbReference type="Gene3D" id="3.40.710.10">
    <property type="entry name" value="DD-peptidase/beta-lactamase superfamily"/>
    <property type="match status" value="1"/>
</dbReference>
<accession>A0ABY7TNG6</accession>
<keyword evidence="2" id="KW-0378">Hydrolase</keyword>
<sequence length="396" mass="42313">MAERMPHNPGWHLAPGFEPVAEVFAELLALGLDLGATFAVSLEGECVVDLWGGHRDDGLTRPIERDALFPVWSATKGATATTIALLVDRGVLDYDAPVARYWPEFAASGKERLTVGEMLSHQAGLCGMRRPTTIEDHYAHHRLAAELAAQAPFFPPASAWGYHALTFGILADELVRRVDGRPVARVFQEDLAGPLGLELFMGLPPAELDRQVTITPPPGRQQALVEIPNPAAFEAAFQNPVLEGGMANTTAWKLAGIPGAGLGGNARGLARLYALHANNGVLDGRRWLSAPTVAAARSQRVEGVDQVTGNYRRWAAGFHLNMHGLMGPNPDAFGHAGWGGSIGFADPAGRLAVGYTTNRMLVSPPGELDQRLSELLAAIYAALDARKPPSQSAAKR</sequence>
<dbReference type="EMBL" id="CP117411">
    <property type="protein sequence ID" value="WCT74526.1"/>
    <property type="molecule type" value="Genomic_DNA"/>
</dbReference>
<evidence type="ECO:0000313" key="2">
    <source>
        <dbReference type="EMBL" id="WCT74526.1"/>
    </source>
</evidence>
<protein>
    <submittedName>
        <fullName evidence="2">Serine hydrolase</fullName>
    </submittedName>
</protein>
<evidence type="ECO:0000313" key="3">
    <source>
        <dbReference type="Proteomes" id="UP001220395"/>
    </source>
</evidence>
<gene>
    <name evidence="2" type="ORF">PQ455_04660</name>
</gene>
<dbReference type="PANTHER" id="PTHR43319:SF3">
    <property type="entry name" value="BETA-LACTAMASE-RELATED DOMAIN-CONTAINING PROTEIN"/>
    <property type="match status" value="1"/>
</dbReference>
<reference evidence="2 3" key="1">
    <citation type="submission" date="2023-02" db="EMBL/GenBank/DDBJ databases">
        <title>Genome sequence of Sphingomonas naphthae.</title>
        <authorList>
            <person name="Kim S."/>
            <person name="Heo J."/>
            <person name="Kwon S.-W."/>
        </authorList>
    </citation>
    <scope>NUCLEOTIDE SEQUENCE [LARGE SCALE GENOMIC DNA]</scope>
    <source>
        <strain evidence="2 3">KACC 18716</strain>
    </source>
</reference>
<dbReference type="Pfam" id="PF00144">
    <property type="entry name" value="Beta-lactamase"/>
    <property type="match status" value="1"/>
</dbReference>
<name>A0ABY7TNG6_9SPHN</name>
<organism evidence="2 3">
    <name type="scientific">Sphingomonas naphthae</name>
    <dbReference type="NCBI Taxonomy" id="1813468"/>
    <lineage>
        <taxon>Bacteria</taxon>
        <taxon>Pseudomonadati</taxon>
        <taxon>Pseudomonadota</taxon>
        <taxon>Alphaproteobacteria</taxon>
        <taxon>Sphingomonadales</taxon>
        <taxon>Sphingomonadaceae</taxon>
        <taxon>Sphingomonas</taxon>
    </lineage>
</organism>
<dbReference type="SUPFAM" id="SSF56601">
    <property type="entry name" value="beta-lactamase/transpeptidase-like"/>
    <property type="match status" value="1"/>
</dbReference>
<dbReference type="InterPro" id="IPR052907">
    <property type="entry name" value="Beta-lactamase/esterase"/>
</dbReference>
<proteinExistence type="predicted"/>
<dbReference type="PANTHER" id="PTHR43319">
    <property type="entry name" value="BETA-LACTAMASE-RELATED"/>
    <property type="match status" value="1"/>
</dbReference>
<evidence type="ECO:0000259" key="1">
    <source>
        <dbReference type="Pfam" id="PF00144"/>
    </source>
</evidence>
<dbReference type="InterPro" id="IPR012338">
    <property type="entry name" value="Beta-lactam/transpept-like"/>
</dbReference>
<feature type="domain" description="Beta-lactamase-related" evidence="1">
    <location>
        <begin position="34"/>
        <end position="372"/>
    </location>
</feature>
<dbReference type="InterPro" id="IPR001466">
    <property type="entry name" value="Beta-lactam-related"/>
</dbReference>
<dbReference type="RefSeq" id="WP_273689600.1">
    <property type="nucleotide sequence ID" value="NZ_CP117411.1"/>
</dbReference>
<dbReference type="GO" id="GO:0016787">
    <property type="term" value="F:hydrolase activity"/>
    <property type="evidence" value="ECO:0007669"/>
    <property type="project" value="UniProtKB-KW"/>
</dbReference>
<dbReference type="Proteomes" id="UP001220395">
    <property type="component" value="Chromosome"/>
</dbReference>